<accession>A0A1H4ESE4</accession>
<dbReference type="SUPFAM" id="SSF51161">
    <property type="entry name" value="Trimeric LpxA-like enzymes"/>
    <property type="match status" value="1"/>
</dbReference>
<organism evidence="1 2">
    <name type="scientific">Xylanibacter ruminicola</name>
    <name type="common">Prevotella ruminicola</name>
    <dbReference type="NCBI Taxonomy" id="839"/>
    <lineage>
        <taxon>Bacteria</taxon>
        <taxon>Pseudomonadati</taxon>
        <taxon>Bacteroidota</taxon>
        <taxon>Bacteroidia</taxon>
        <taxon>Bacteroidales</taxon>
        <taxon>Prevotellaceae</taxon>
        <taxon>Xylanibacter</taxon>
    </lineage>
</organism>
<dbReference type="PANTHER" id="PTHR23416">
    <property type="entry name" value="SIALIC ACID SYNTHASE-RELATED"/>
    <property type="match status" value="1"/>
</dbReference>
<dbReference type="EMBL" id="FNRF01000006">
    <property type="protein sequence ID" value="SEA87799.1"/>
    <property type="molecule type" value="Genomic_DNA"/>
</dbReference>
<dbReference type="InterPro" id="IPR051159">
    <property type="entry name" value="Hexapeptide_acetyltransf"/>
</dbReference>
<dbReference type="CDD" id="cd04647">
    <property type="entry name" value="LbH_MAT_like"/>
    <property type="match status" value="1"/>
</dbReference>
<name>A0A1H4ESE4_XYLRU</name>
<keyword evidence="1" id="KW-0808">Transferase</keyword>
<dbReference type="AlphaFoldDB" id="A0A1H4ESE4"/>
<protein>
    <submittedName>
        <fullName evidence="1">Transferase hexapeptide (Six repeat-containing protein)</fullName>
    </submittedName>
</protein>
<reference evidence="1 2" key="1">
    <citation type="submission" date="2016-10" db="EMBL/GenBank/DDBJ databases">
        <authorList>
            <person name="de Groot N.N."/>
        </authorList>
    </citation>
    <scope>NUCLEOTIDE SEQUENCE [LARGE SCALE GENOMIC DNA]</scope>
    <source>
        <strain evidence="1 2">D31d</strain>
    </source>
</reference>
<dbReference type="Proteomes" id="UP000182257">
    <property type="component" value="Unassembled WGS sequence"/>
</dbReference>
<dbReference type="InterPro" id="IPR011004">
    <property type="entry name" value="Trimer_LpxA-like_sf"/>
</dbReference>
<gene>
    <name evidence="1" type="ORF">SAMN05216462_2923</name>
</gene>
<dbReference type="Gene3D" id="2.160.10.10">
    <property type="entry name" value="Hexapeptide repeat proteins"/>
    <property type="match status" value="1"/>
</dbReference>
<dbReference type="GO" id="GO:0016740">
    <property type="term" value="F:transferase activity"/>
    <property type="evidence" value="ECO:0007669"/>
    <property type="project" value="UniProtKB-KW"/>
</dbReference>
<evidence type="ECO:0000313" key="2">
    <source>
        <dbReference type="Proteomes" id="UP000182257"/>
    </source>
</evidence>
<evidence type="ECO:0000313" key="1">
    <source>
        <dbReference type="EMBL" id="SEA87799.1"/>
    </source>
</evidence>
<sequence length="144" mass="15623">MGSFGVGLRVNFPSIFTKNVTVGDYCNFNGMEIGGRGKVSFGNYFHSGSGCQIITENHNYEGSMIPYDDTFVVKNVTIGDCVWFGDKVLVVGNVNIGEGAIIAAGSVVCKDVPPLAIVGGNPATIIKYRDKDHYYRLKLEGRFN</sequence>
<proteinExistence type="predicted"/>